<feature type="region of interest" description="Disordered" evidence="4">
    <location>
        <begin position="234"/>
        <end position="253"/>
    </location>
</feature>
<dbReference type="SUPFAM" id="SSF52540">
    <property type="entry name" value="P-loop containing nucleoside triphosphate hydrolases"/>
    <property type="match status" value="1"/>
</dbReference>
<comment type="similarity">
    <text evidence="1">Belongs to the IS21/IS1162 putative ATP-binding protein family.</text>
</comment>
<feature type="compositionally biased region" description="Basic residues" evidence="4">
    <location>
        <begin position="234"/>
        <end position="243"/>
    </location>
</feature>
<evidence type="ECO:0000256" key="1">
    <source>
        <dbReference type="ARBA" id="ARBA00008059"/>
    </source>
</evidence>
<dbReference type="Pfam" id="PF01695">
    <property type="entry name" value="IstB_IS21"/>
    <property type="match status" value="1"/>
</dbReference>
<dbReference type="InterPro" id="IPR028350">
    <property type="entry name" value="DNAC/IstB-like"/>
</dbReference>
<sequence>MLLQQTLERLRELRLSGMAAALDEQQGLPDMHSLAFEDRLALLVEREASFREDRRLTRLLRQARFRLSACVEDLIFDASRGLDRSVVLRLSACNWIRRSQVALITGATGSGKTFLACALGQAACRHGHSTRYFRLPVLLQELAMARADGSWPKLLDRLQKTDLLLIDDYGFAALTNAERRDLLEVIEDRHARRATLVTSQLPLAHWHEIIGDATFADAILDRLIHHAHRIQLKGGSMRRRKASRGTPDDPAQA</sequence>
<evidence type="ECO:0000256" key="3">
    <source>
        <dbReference type="ARBA" id="ARBA00022840"/>
    </source>
</evidence>
<evidence type="ECO:0000313" key="7">
    <source>
        <dbReference type="Proteomes" id="UP000703893"/>
    </source>
</evidence>
<keyword evidence="3" id="KW-0067">ATP-binding</keyword>
<protein>
    <submittedName>
        <fullName evidence="6">IS21-like element helper ATPase IstB</fullName>
    </submittedName>
</protein>
<proteinExistence type="inferred from homology"/>
<dbReference type="Gene3D" id="3.40.50.300">
    <property type="entry name" value="P-loop containing nucleotide triphosphate hydrolases"/>
    <property type="match status" value="1"/>
</dbReference>
<evidence type="ECO:0000256" key="2">
    <source>
        <dbReference type="ARBA" id="ARBA00022741"/>
    </source>
</evidence>
<dbReference type="InterPro" id="IPR003593">
    <property type="entry name" value="AAA+_ATPase"/>
</dbReference>
<dbReference type="EMBL" id="VGJX01000275">
    <property type="protein sequence ID" value="MBM3274626.1"/>
    <property type="molecule type" value="Genomic_DNA"/>
</dbReference>
<gene>
    <name evidence="6" type="primary">istB</name>
    <name evidence="6" type="ORF">FJZ00_05715</name>
</gene>
<evidence type="ECO:0000259" key="5">
    <source>
        <dbReference type="SMART" id="SM00382"/>
    </source>
</evidence>
<dbReference type="InterPro" id="IPR002611">
    <property type="entry name" value="IstB_ATP-bd"/>
</dbReference>
<dbReference type="PIRSF" id="PIRSF003073">
    <property type="entry name" value="DNAC_TnpB_IstB"/>
    <property type="match status" value="1"/>
</dbReference>
<dbReference type="InterPro" id="IPR027417">
    <property type="entry name" value="P-loop_NTPase"/>
</dbReference>
<dbReference type="PANTHER" id="PTHR30050:SF4">
    <property type="entry name" value="ATP-BINDING PROTEIN RV3427C IN INSERTION SEQUENCE-RELATED"/>
    <property type="match status" value="1"/>
</dbReference>
<dbReference type="CDD" id="cd00009">
    <property type="entry name" value="AAA"/>
    <property type="match status" value="1"/>
</dbReference>
<evidence type="ECO:0000313" key="6">
    <source>
        <dbReference type="EMBL" id="MBM3274626.1"/>
    </source>
</evidence>
<feature type="domain" description="AAA+ ATPase" evidence="5">
    <location>
        <begin position="98"/>
        <end position="231"/>
    </location>
</feature>
<keyword evidence="2" id="KW-0547">Nucleotide-binding</keyword>
<dbReference type="Proteomes" id="UP000703893">
    <property type="component" value="Unassembled WGS sequence"/>
</dbReference>
<accession>A0A938BKV6</accession>
<name>A0A938BKV6_9BACT</name>
<organism evidence="6 7">
    <name type="scientific">Candidatus Tanganyikabacteria bacterium</name>
    <dbReference type="NCBI Taxonomy" id="2961651"/>
    <lineage>
        <taxon>Bacteria</taxon>
        <taxon>Bacillati</taxon>
        <taxon>Candidatus Sericytochromatia</taxon>
        <taxon>Candidatus Tanganyikabacteria</taxon>
    </lineage>
</organism>
<dbReference type="AlphaFoldDB" id="A0A938BKV6"/>
<dbReference type="InterPro" id="IPR047661">
    <property type="entry name" value="IstB"/>
</dbReference>
<evidence type="ECO:0000256" key="4">
    <source>
        <dbReference type="SAM" id="MobiDB-lite"/>
    </source>
</evidence>
<dbReference type="GO" id="GO:0006260">
    <property type="term" value="P:DNA replication"/>
    <property type="evidence" value="ECO:0007669"/>
    <property type="project" value="TreeGrafter"/>
</dbReference>
<dbReference type="SMART" id="SM00382">
    <property type="entry name" value="AAA"/>
    <property type="match status" value="1"/>
</dbReference>
<dbReference type="PANTHER" id="PTHR30050">
    <property type="entry name" value="CHROMOSOMAL REPLICATION INITIATOR PROTEIN DNAA"/>
    <property type="match status" value="1"/>
</dbReference>
<comment type="caution">
    <text evidence="6">The sequence shown here is derived from an EMBL/GenBank/DDBJ whole genome shotgun (WGS) entry which is preliminary data.</text>
</comment>
<dbReference type="NCBIfam" id="NF038214">
    <property type="entry name" value="IS21_help_AAA"/>
    <property type="match status" value="1"/>
</dbReference>
<reference evidence="6 7" key="1">
    <citation type="submission" date="2019-03" db="EMBL/GenBank/DDBJ databases">
        <title>Lake Tanganyika Metagenome-Assembled Genomes (MAGs).</title>
        <authorList>
            <person name="Tran P."/>
        </authorList>
    </citation>
    <scope>NUCLEOTIDE SEQUENCE [LARGE SCALE GENOMIC DNA]</scope>
    <source>
        <strain evidence="6">K_DeepCast_65m_m2_236</strain>
    </source>
</reference>
<dbReference type="GO" id="GO:0005524">
    <property type="term" value="F:ATP binding"/>
    <property type="evidence" value="ECO:0007669"/>
    <property type="project" value="UniProtKB-KW"/>
</dbReference>